<organism evidence="1 2">
    <name type="scientific">Lactuca virosa</name>
    <dbReference type="NCBI Taxonomy" id="75947"/>
    <lineage>
        <taxon>Eukaryota</taxon>
        <taxon>Viridiplantae</taxon>
        <taxon>Streptophyta</taxon>
        <taxon>Embryophyta</taxon>
        <taxon>Tracheophyta</taxon>
        <taxon>Spermatophyta</taxon>
        <taxon>Magnoliopsida</taxon>
        <taxon>eudicotyledons</taxon>
        <taxon>Gunneridae</taxon>
        <taxon>Pentapetalae</taxon>
        <taxon>asterids</taxon>
        <taxon>campanulids</taxon>
        <taxon>Asterales</taxon>
        <taxon>Asteraceae</taxon>
        <taxon>Cichorioideae</taxon>
        <taxon>Cichorieae</taxon>
        <taxon>Lactucinae</taxon>
        <taxon>Lactuca</taxon>
    </lineage>
</organism>
<reference evidence="1 2" key="1">
    <citation type="submission" date="2022-01" db="EMBL/GenBank/DDBJ databases">
        <authorList>
            <person name="Xiong W."/>
            <person name="Schranz E."/>
        </authorList>
    </citation>
    <scope>NUCLEOTIDE SEQUENCE [LARGE SCALE GENOMIC DNA]</scope>
</reference>
<dbReference type="GO" id="GO:0003677">
    <property type="term" value="F:DNA binding"/>
    <property type="evidence" value="ECO:0007669"/>
    <property type="project" value="InterPro"/>
</dbReference>
<name>A0AAU9NYZ5_9ASTR</name>
<dbReference type="SUPFAM" id="SSF56741">
    <property type="entry name" value="Eukaryotic DNA topoisomerase I, N-terminal DNA-binding fragment"/>
    <property type="match status" value="1"/>
</dbReference>
<dbReference type="Proteomes" id="UP001157418">
    <property type="component" value="Unassembled WGS sequence"/>
</dbReference>
<sequence>MRMNRVSWPFCCENHVKRQQLKKTQKSASYSVFCIKKKYYETDMFHILTYQGPCACRNLEDNHFTASELYTRHRRKDVEFGGSFHKGRGEHLKVKRQIGMLKSRIRPCDITINIGNACMIGDNPSDDARHPCFSILTRIGVFRGRENCSDYHVYRGR</sequence>
<dbReference type="InterPro" id="IPR036202">
    <property type="entry name" value="TopoI_DNA-bd_euk_N_sf"/>
</dbReference>
<dbReference type="GO" id="GO:0006265">
    <property type="term" value="P:DNA topological change"/>
    <property type="evidence" value="ECO:0007669"/>
    <property type="project" value="InterPro"/>
</dbReference>
<keyword evidence="2" id="KW-1185">Reference proteome</keyword>
<dbReference type="AlphaFoldDB" id="A0AAU9NYZ5"/>
<dbReference type="EMBL" id="CAKMRJ010005412">
    <property type="protein sequence ID" value="CAH1442956.1"/>
    <property type="molecule type" value="Genomic_DNA"/>
</dbReference>
<proteinExistence type="predicted"/>
<accession>A0AAU9NYZ5</accession>
<dbReference type="GO" id="GO:0003917">
    <property type="term" value="F:DNA topoisomerase type I (single strand cut, ATP-independent) activity"/>
    <property type="evidence" value="ECO:0007669"/>
    <property type="project" value="InterPro"/>
</dbReference>
<evidence type="ECO:0000313" key="2">
    <source>
        <dbReference type="Proteomes" id="UP001157418"/>
    </source>
</evidence>
<protein>
    <submittedName>
        <fullName evidence="1">Uncharacterized protein</fullName>
    </submittedName>
</protein>
<comment type="caution">
    <text evidence="1">The sequence shown here is derived from an EMBL/GenBank/DDBJ whole genome shotgun (WGS) entry which is preliminary data.</text>
</comment>
<evidence type="ECO:0000313" key="1">
    <source>
        <dbReference type="EMBL" id="CAH1442956.1"/>
    </source>
</evidence>
<gene>
    <name evidence="1" type="ORF">LVIROSA_LOCUS28909</name>
</gene>
<dbReference type="GO" id="GO:0005694">
    <property type="term" value="C:chromosome"/>
    <property type="evidence" value="ECO:0007669"/>
    <property type="project" value="InterPro"/>
</dbReference>